<protein>
    <submittedName>
        <fullName evidence="1">Uncharacterized protein</fullName>
    </submittedName>
</protein>
<evidence type="ECO:0000313" key="2">
    <source>
        <dbReference type="Proteomes" id="UP000283732"/>
    </source>
</evidence>
<gene>
    <name evidence="1" type="ORF">DW191_02940</name>
</gene>
<dbReference type="AlphaFoldDB" id="A0A3R6EWY8"/>
<sequence>MKSHIRVKDMIFFISLRVFCKKITLILFLTVDFYKFLAIIGEYYELKFVCRDVDCKSFKFITDYVLHNTIVLIELMHLF</sequence>
<evidence type="ECO:0000313" key="1">
    <source>
        <dbReference type="EMBL" id="RHH80097.1"/>
    </source>
</evidence>
<name>A0A3R6EWY8_9BACT</name>
<reference evidence="1 2" key="1">
    <citation type="submission" date="2018-08" db="EMBL/GenBank/DDBJ databases">
        <title>A genome reference for cultivated species of the human gut microbiota.</title>
        <authorList>
            <person name="Zou Y."/>
            <person name="Xue W."/>
            <person name="Luo G."/>
        </authorList>
    </citation>
    <scope>NUCLEOTIDE SEQUENCE [LARGE SCALE GENOMIC DNA]</scope>
    <source>
        <strain evidence="1 2">AM16-50</strain>
    </source>
</reference>
<organism evidence="1 2">
    <name type="scientific">Parabacteroides merdae</name>
    <dbReference type="NCBI Taxonomy" id="46503"/>
    <lineage>
        <taxon>Bacteria</taxon>
        <taxon>Pseudomonadati</taxon>
        <taxon>Bacteroidota</taxon>
        <taxon>Bacteroidia</taxon>
        <taxon>Bacteroidales</taxon>
        <taxon>Tannerellaceae</taxon>
        <taxon>Parabacteroides</taxon>
    </lineage>
</organism>
<comment type="caution">
    <text evidence="1">The sequence shown here is derived from an EMBL/GenBank/DDBJ whole genome shotgun (WGS) entry which is preliminary data.</text>
</comment>
<dbReference type="Proteomes" id="UP000283732">
    <property type="component" value="Unassembled WGS sequence"/>
</dbReference>
<dbReference type="EMBL" id="QRKC01000001">
    <property type="protein sequence ID" value="RHH80097.1"/>
    <property type="molecule type" value="Genomic_DNA"/>
</dbReference>
<proteinExistence type="predicted"/>
<accession>A0A3R6EWY8</accession>